<dbReference type="PROSITE" id="PS00061">
    <property type="entry name" value="ADH_SHORT"/>
    <property type="match status" value="1"/>
</dbReference>
<keyword evidence="5" id="KW-1185">Reference proteome</keyword>
<evidence type="ECO:0000313" key="4">
    <source>
        <dbReference type="EMBL" id="OJD27474.1"/>
    </source>
</evidence>
<dbReference type="STRING" id="1658174.A0A1J9QHA8"/>
<dbReference type="PRINTS" id="PR00081">
    <property type="entry name" value="GDHRDH"/>
</dbReference>
<dbReference type="OrthoDB" id="5371740at2759"/>
<dbReference type="EMBL" id="LGTZ01000094">
    <property type="protein sequence ID" value="OJD27474.1"/>
    <property type="molecule type" value="Genomic_DNA"/>
</dbReference>
<dbReference type="PANTHER" id="PTHR43180">
    <property type="entry name" value="3-OXOACYL-(ACYL-CARRIER-PROTEIN) REDUCTASE (AFU_ORTHOLOGUE AFUA_6G11210)"/>
    <property type="match status" value="1"/>
</dbReference>
<dbReference type="Pfam" id="PF00106">
    <property type="entry name" value="adh_short"/>
    <property type="match status" value="1"/>
</dbReference>
<dbReference type="InterPro" id="IPR036291">
    <property type="entry name" value="NAD(P)-bd_dom_sf"/>
</dbReference>
<dbReference type="VEuPathDB" id="FungiDB:ACJ73_01132"/>
<dbReference type="InterPro" id="IPR002347">
    <property type="entry name" value="SDR_fam"/>
</dbReference>
<dbReference type="PANTHER" id="PTHR43180:SF31">
    <property type="entry name" value="CHAIN DEHYDROGENASE_REDUCTASE, PUTATIVE (AFU_ORTHOLOGUE AFUA_2G16570)-RELATED"/>
    <property type="match status" value="1"/>
</dbReference>
<dbReference type="SUPFAM" id="SSF51735">
    <property type="entry name" value="NAD(P)-binding Rossmann-fold domains"/>
    <property type="match status" value="1"/>
</dbReference>
<keyword evidence="2" id="KW-0521">NADP</keyword>
<keyword evidence="3" id="KW-0560">Oxidoreductase</keyword>
<name>A0A1J9QHA8_9EURO</name>
<comment type="caution">
    <text evidence="4">The sequence shown here is derived from an EMBL/GenBank/DDBJ whole genome shotgun (WGS) entry which is preliminary data.</text>
</comment>
<protein>
    <submittedName>
        <fullName evidence="4">Uncharacterized protein</fullName>
    </submittedName>
</protein>
<comment type="similarity">
    <text evidence="1">Belongs to the short-chain dehydrogenases/reductases (SDR) family.</text>
</comment>
<dbReference type="AlphaFoldDB" id="A0A1J9QHA8"/>
<dbReference type="Proteomes" id="UP000242791">
    <property type="component" value="Unassembled WGS sequence"/>
</dbReference>
<dbReference type="InterPro" id="IPR020904">
    <property type="entry name" value="Sc_DH/Rdtase_CS"/>
</dbReference>
<sequence length="313" mass="33901">MALAAYKDCLLDCSIPPPNENLKGKSVIVTGGASGLGKAFVKHLAEACAYVTFGDVNEEAGLKLAAELAGTQTRDNENHNCHRKAQFVRCDVRSWEEQLCLFEAAVTHSPNKSCDIVIANAGIPGPDGLFADEDPSLPPTKPDTTIFDINLTGTMFTTKLAIHYFRRQPLGSTRDRCLILIGSIAGYLDLPGSATYSMSKFGVRALMRSLRRNAWVDMIRVNLVAPGYIITPAYTEEIISFFKSKGVKFASEDDACKAVLRIASDTAVNGRSLAVVSKEDCAEGYFDLAQDDFSEGSKLRGMQDVALNVGSRT</sequence>
<evidence type="ECO:0000256" key="1">
    <source>
        <dbReference type="ARBA" id="ARBA00006484"/>
    </source>
</evidence>
<organism evidence="4 5">
    <name type="scientific">Blastomyces percursus</name>
    <dbReference type="NCBI Taxonomy" id="1658174"/>
    <lineage>
        <taxon>Eukaryota</taxon>
        <taxon>Fungi</taxon>
        <taxon>Dikarya</taxon>
        <taxon>Ascomycota</taxon>
        <taxon>Pezizomycotina</taxon>
        <taxon>Eurotiomycetes</taxon>
        <taxon>Eurotiomycetidae</taxon>
        <taxon>Onygenales</taxon>
        <taxon>Ajellomycetaceae</taxon>
        <taxon>Blastomyces</taxon>
    </lineage>
</organism>
<proteinExistence type="inferred from homology"/>
<evidence type="ECO:0000256" key="2">
    <source>
        <dbReference type="ARBA" id="ARBA00022857"/>
    </source>
</evidence>
<reference evidence="4 5" key="1">
    <citation type="submission" date="2015-08" db="EMBL/GenBank/DDBJ databases">
        <title>Emmonsia species relationships and genome sequence.</title>
        <authorList>
            <person name="Cuomo C.A."/>
            <person name="Schwartz I.S."/>
            <person name="Kenyon C."/>
            <person name="De Hoog G.S."/>
            <person name="Govender N.P."/>
            <person name="Botha A."/>
            <person name="Moreno L."/>
            <person name="De Vries M."/>
            <person name="Munoz J.F."/>
            <person name="Stielow J.B."/>
        </authorList>
    </citation>
    <scope>NUCLEOTIDE SEQUENCE [LARGE SCALE GENOMIC DNA]</scope>
    <source>
        <strain evidence="4 5">EI222</strain>
    </source>
</reference>
<accession>A0A1J9QHA8</accession>
<evidence type="ECO:0000256" key="3">
    <source>
        <dbReference type="ARBA" id="ARBA00023002"/>
    </source>
</evidence>
<dbReference type="GO" id="GO:0016491">
    <property type="term" value="F:oxidoreductase activity"/>
    <property type="evidence" value="ECO:0007669"/>
    <property type="project" value="UniProtKB-KW"/>
</dbReference>
<dbReference type="Gene3D" id="3.40.50.720">
    <property type="entry name" value="NAD(P)-binding Rossmann-like Domain"/>
    <property type="match status" value="1"/>
</dbReference>
<gene>
    <name evidence="4" type="ORF">ACJ73_01132</name>
</gene>
<evidence type="ECO:0000313" key="5">
    <source>
        <dbReference type="Proteomes" id="UP000242791"/>
    </source>
</evidence>